<comment type="caution">
    <text evidence="1">The sequence shown here is derived from an EMBL/GenBank/DDBJ whole genome shotgun (WGS) entry which is preliminary data.</text>
</comment>
<organism evidence="1 2">
    <name type="scientific">Candidatus Staskawiczbacteria bacterium RIFCSPHIGHO2_01_FULL_34_27</name>
    <dbReference type="NCBI Taxonomy" id="1802199"/>
    <lineage>
        <taxon>Bacteria</taxon>
        <taxon>Candidatus Staskawicziibacteriota</taxon>
    </lineage>
</organism>
<evidence type="ECO:0000313" key="2">
    <source>
        <dbReference type="Proteomes" id="UP000178991"/>
    </source>
</evidence>
<dbReference type="EMBL" id="MHOL01000017">
    <property type="protein sequence ID" value="OGZ62609.1"/>
    <property type="molecule type" value="Genomic_DNA"/>
</dbReference>
<proteinExistence type="predicted"/>
<name>A0A1G2HJL1_9BACT</name>
<dbReference type="Proteomes" id="UP000178991">
    <property type="component" value="Unassembled WGS sequence"/>
</dbReference>
<evidence type="ECO:0000313" key="1">
    <source>
        <dbReference type="EMBL" id="OGZ62609.1"/>
    </source>
</evidence>
<protein>
    <submittedName>
        <fullName evidence="1">Uncharacterized protein</fullName>
    </submittedName>
</protein>
<dbReference type="AlphaFoldDB" id="A0A1G2HJL1"/>
<gene>
    <name evidence="1" type="ORF">A2639_02605</name>
</gene>
<sequence>MERTTKLETAQKIMGKNFIGPEELVKISQFLKIAIPKGFPNVPFEKSFLKKIKKDYILILGISKDKNGKALTINRMREIFGTDPKKSEPCFYNQDWYLKEKFADKETLDFNWYLISKKVEDKTRSKDPNTIIKNLNNKQSLPSAVLSAFTFFTYYLLKRGILWEKDFIWCKDQDANGDRIYVGRYKDVKKINKNGFNIHRHLSIRHYYGFAPEYCPEFKS</sequence>
<reference evidence="1 2" key="1">
    <citation type="journal article" date="2016" name="Nat. Commun.">
        <title>Thousands of microbial genomes shed light on interconnected biogeochemical processes in an aquifer system.</title>
        <authorList>
            <person name="Anantharaman K."/>
            <person name="Brown C.T."/>
            <person name="Hug L.A."/>
            <person name="Sharon I."/>
            <person name="Castelle C.J."/>
            <person name="Probst A.J."/>
            <person name="Thomas B.C."/>
            <person name="Singh A."/>
            <person name="Wilkins M.J."/>
            <person name="Karaoz U."/>
            <person name="Brodie E.L."/>
            <person name="Williams K.H."/>
            <person name="Hubbard S.S."/>
            <person name="Banfield J.F."/>
        </authorList>
    </citation>
    <scope>NUCLEOTIDE SEQUENCE [LARGE SCALE GENOMIC DNA]</scope>
</reference>
<accession>A0A1G2HJL1</accession>